<proteinExistence type="predicted"/>
<dbReference type="AlphaFoldDB" id="A0A8J3Z0E6"/>
<dbReference type="EMBL" id="BOPG01000013">
    <property type="protein sequence ID" value="GIJ55004.1"/>
    <property type="molecule type" value="Genomic_DNA"/>
</dbReference>
<keyword evidence="2" id="KW-1185">Reference proteome</keyword>
<name>A0A8J3Z0E6_9ACTN</name>
<comment type="caution">
    <text evidence="1">The sequence shown here is derived from an EMBL/GenBank/DDBJ whole genome shotgun (WGS) entry which is preliminary data.</text>
</comment>
<evidence type="ECO:0000313" key="2">
    <source>
        <dbReference type="Proteomes" id="UP000612585"/>
    </source>
</evidence>
<evidence type="ECO:0000313" key="1">
    <source>
        <dbReference type="EMBL" id="GIJ55004.1"/>
    </source>
</evidence>
<dbReference type="Proteomes" id="UP000612585">
    <property type="component" value="Unassembled WGS sequence"/>
</dbReference>
<protein>
    <submittedName>
        <fullName evidence="1">Uncharacterized protein</fullName>
    </submittedName>
</protein>
<reference evidence="1" key="1">
    <citation type="submission" date="2021-01" db="EMBL/GenBank/DDBJ databases">
        <title>Whole genome shotgun sequence of Virgisporangium aurantiacum NBRC 16421.</title>
        <authorList>
            <person name="Komaki H."/>
            <person name="Tamura T."/>
        </authorList>
    </citation>
    <scope>NUCLEOTIDE SEQUENCE</scope>
    <source>
        <strain evidence="1">NBRC 16421</strain>
    </source>
</reference>
<accession>A0A8J3Z0E6</accession>
<gene>
    <name evidence="1" type="ORF">Vau01_025200</name>
</gene>
<organism evidence="1 2">
    <name type="scientific">Virgisporangium aurantiacum</name>
    <dbReference type="NCBI Taxonomy" id="175570"/>
    <lineage>
        <taxon>Bacteria</taxon>
        <taxon>Bacillati</taxon>
        <taxon>Actinomycetota</taxon>
        <taxon>Actinomycetes</taxon>
        <taxon>Micromonosporales</taxon>
        <taxon>Micromonosporaceae</taxon>
        <taxon>Virgisporangium</taxon>
    </lineage>
</organism>
<sequence>MQGWTRGEVEVDFGAGPVVVERGLKVLALNNPVPMPDNGPINWSELDKLPDLITIMWSGLDRGVIAAAAGRGVRFLYWSDAAGEVDLSGTSAEHVRLGGVGLRGVRLPATVKRLQLNGPPIPDLPIEAPTTATACSCNCSGRPVGLVNAVRRLRRADMSGYRPVLTAIIQP</sequence>